<gene>
    <name evidence="2" type="ORF">BK649_20250</name>
</gene>
<protein>
    <submittedName>
        <fullName evidence="2">Uncharacterized protein</fullName>
    </submittedName>
</protein>
<keyword evidence="1" id="KW-1133">Transmembrane helix</keyword>
<evidence type="ECO:0000313" key="2">
    <source>
        <dbReference type="EMBL" id="ROM48244.1"/>
    </source>
</evidence>
<reference evidence="2 3" key="1">
    <citation type="submission" date="2016-10" db="EMBL/GenBank/DDBJ databases">
        <title>Comparative genome analysis of multiple Pseudomonas spp. focuses on biocontrol and plant growth promoting traits.</title>
        <authorList>
            <person name="Tao X.-Y."/>
            <person name="Taylor C.G."/>
        </authorList>
    </citation>
    <scope>NUCLEOTIDE SEQUENCE [LARGE SCALE GENOMIC DNA]</scope>
    <source>
        <strain evidence="2 3">36C8</strain>
    </source>
</reference>
<dbReference type="Proteomes" id="UP000283389">
    <property type="component" value="Unassembled WGS sequence"/>
</dbReference>
<comment type="caution">
    <text evidence="2">The sequence shown here is derived from an EMBL/GenBank/DDBJ whole genome shotgun (WGS) entry which is preliminary data.</text>
</comment>
<dbReference type="EMBL" id="MOAZ01000017">
    <property type="protein sequence ID" value="ROM48244.1"/>
    <property type="molecule type" value="Genomic_DNA"/>
</dbReference>
<keyword evidence="1" id="KW-0812">Transmembrane</keyword>
<keyword evidence="1" id="KW-0472">Membrane</keyword>
<organism evidence="2 3">
    <name type="scientific">Pseudomonas canadensis</name>
    <dbReference type="NCBI Taxonomy" id="915099"/>
    <lineage>
        <taxon>Bacteria</taxon>
        <taxon>Pseudomonadati</taxon>
        <taxon>Pseudomonadota</taxon>
        <taxon>Gammaproteobacteria</taxon>
        <taxon>Pseudomonadales</taxon>
        <taxon>Pseudomonadaceae</taxon>
        <taxon>Pseudomonas</taxon>
    </lineage>
</organism>
<feature type="transmembrane region" description="Helical" evidence="1">
    <location>
        <begin position="20"/>
        <end position="40"/>
    </location>
</feature>
<evidence type="ECO:0000313" key="3">
    <source>
        <dbReference type="Proteomes" id="UP000283389"/>
    </source>
</evidence>
<proteinExistence type="predicted"/>
<accession>A0A423F1S7</accession>
<sequence length="218" mass="24603">MSQSPSTSPPIQPLYRWPVIIGATIAIWGGCTLVASFFGLRFGSADSFIPPQELREKYISRVELADSYLALTKLSTDYLSKSDVEKNYVHADKINSLYVPKAEHQQLQKRLDDLIEQVSAVPTPFKPLTKEMTERGVWNDERLGVSIRMAGLFGFASAYEVRFLLTLPDSAEHLEVITAPGLLPFWTFRKHNREFKLSVVKGLPTTFVIKEISADIRQ</sequence>
<dbReference type="AlphaFoldDB" id="A0A423F1S7"/>
<dbReference type="RefSeq" id="WP_123477211.1">
    <property type="nucleotide sequence ID" value="NZ_MOAZ01000017.1"/>
</dbReference>
<name>A0A423F1S7_9PSED</name>
<evidence type="ECO:0000256" key="1">
    <source>
        <dbReference type="SAM" id="Phobius"/>
    </source>
</evidence>